<organism evidence="1 2">
    <name type="scientific">Caerostris extrusa</name>
    <name type="common">Bark spider</name>
    <name type="synonym">Caerostris bankana</name>
    <dbReference type="NCBI Taxonomy" id="172846"/>
    <lineage>
        <taxon>Eukaryota</taxon>
        <taxon>Metazoa</taxon>
        <taxon>Ecdysozoa</taxon>
        <taxon>Arthropoda</taxon>
        <taxon>Chelicerata</taxon>
        <taxon>Arachnida</taxon>
        <taxon>Araneae</taxon>
        <taxon>Araneomorphae</taxon>
        <taxon>Entelegynae</taxon>
        <taxon>Araneoidea</taxon>
        <taxon>Araneidae</taxon>
        <taxon>Caerostris</taxon>
    </lineage>
</organism>
<sequence length="99" mass="11088">MWTIQKIVRDINGNQPLCLKKTDMLSLRPCRNIQSRNSPTVWNLDHLRNGNVNKDCLIRSVRKVTIAMASTFPVAGVGITQVVCLTTNMEHALLLNIAC</sequence>
<dbReference type="Proteomes" id="UP001054945">
    <property type="component" value="Unassembled WGS sequence"/>
</dbReference>
<gene>
    <name evidence="1" type="ORF">CEXT_299291</name>
</gene>
<comment type="caution">
    <text evidence="1">The sequence shown here is derived from an EMBL/GenBank/DDBJ whole genome shotgun (WGS) entry which is preliminary data.</text>
</comment>
<dbReference type="EMBL" id="BPLR01005243">
    <property type="protein sequence ID" value="GIY00978.1"/>
    <property type="molecule type" value="Genomic_DNA"/>
</dbReference>
<protein>
    <submittedName>
        <fullName evidence="1">Uncharacterized protein</fullName>
    </submittedName>
</protein>
<reference evidence="1 2" key="1">
    <citation type="submission" date="2021-06" db="EMBL/GenBank/DDBJ databases">
        <title>Caerostris extrusa draft genome.</title>
        <authorList>
            <person name="Kono N."/>
            <person name="Arakawa K."/>
        </authorList>
    </citation>
    <scope>NUCLEOTIDE SEQUENCE [LARGE SCALE GENOMIC DNA]</scope>
</reference>
<proteinExistence type="predicted"/>
<evidence type="ECO:0000313" key="1">
    <source>
        <dbReference type="EMBL" id="GIY00978.1"/>
    </source>
</evidence>
<keyword evidence="2" id="KW-1185">Reference proteome</keyword>
<evidence type="ECO:0000313" key="2">
    <source>
        <dbReference type="Proteomes" id="UP001054945"/>
    </source>
</evidence>
<name>A0AAV4Q0P7_CAEEX</name>
<accession>A0AAV4Q0P7</accession>
<dbReference type="AlphaFoldDB" id="A0AAV4Q0P7"/>